<protein>
    <recommendedName>
        <fullName evidence="6 7">Large ribosomal subunit protein uL18</fullName>
    </recommendedName>
</protein>
<dbReference type="InterPro" id="IPR057268">
    <property type="entry name" value="Ribosomal_L18"/>
</dbReference>
<keyword evidence="2 7" id="KW-0699">rRNA-binding</keyword>
<dbReference type="PANTHER" id="PTHR12899">
    <property type="entry name" value="39S RIBOSOMAL PROTEIN L18, MITOCHONDRIAL"/>
    <property type="match status" value="1"/>
</dbReference>
<keyword evidence="3 7" id="KW-0694">RNA-binding</keyword>
<evidence type="ECO:0000313" key="8">
    <source>
        <dbReference type="EMBL" id="OGC81040.1"/>
    </source>
</evidence>
<keyword evidence="5 7" id="KW-0687">Ribonucleoprotein</keyword>
<dbReference type="Proteomes" id="UP000176185">
    <property type="component" value="Unassembled WGS sequence"/>
</dbReference>
<dbReference type="Pfam" id="PF00861">
    <property type="entry name" value="Ribosomal_L18p"/>
    <property type="match status" value="1"/>
</dbReference>
<comment type="function">
    <text evidence="7">This is one of the proteins that bind and probably mediate the attachment of the 5S RNA into the large ribosomal subunit, where it forms part of the central protuberance.</text>
</comment>
<comment type="similarity">
    <text evidence="1 7">Belongs to the universal ribosomal protein uL18 family.</text>
</comment>
<evidence type="ECO:0000256" key="5">
    <source>
        <dbReference type="ARBA" id="ARBA00023274"/>
    </source>
</evidence>
<evidence type="ECO:0000256" key="3">
    <source>
        <dbReference type="ARBA" id="ARBA00022884"/>
    </source>
</evidence>
<accession>A0A1F4XHF3</accession>
<dbReference type="Gene3D" id="3.30.420.100">
    <property type="match status" value="1"/>
</dbReference>
<dbReference type="GO" id="GO:0006412">
    <property type="term" value="P:translation"/>
    <property type="evidence" value="ECO:0007669"/>
    <property type="project" value="UniProtKB-UniRule"/>
</dbReference>
<evidence type="ECO:0000256" key="7">
    <source>
        <dbReference type="HAMAP-Rule" id="MF_01337"/>
    </source>
</evidence>
<dbReference type="GO" id="GO:0008097">
    <property type="term" value="F:5S rRNA binding"/>
    <property type="evidence" value="ECO:0007669"/>
    <property type="project" value="TreeGrafter"/>
</dbReference>
<evidence type="ECO:0000313" key="9">
    <source>
        <dbReference type="Proteomes" id="UP000176185"/>
    </source>
</evidence>
<reference evidence="8 9" key="1">
    <citation type="journal article" date="2016" name="Nat. Commun.">
        <title>Thousands of microbial genomes shed light on interconnected biogeochemical processes in an aquifer system.</title>
        <authorList>
            <person name="Anantharaman K."/>
            <person name="Brown C.T."/>
            <person name="Hug L.A."/>
            <person name="Sharon I."/>
            <person name="Castelle C.J."/>
            <person name="Probst A.J."/>
            <person name="Thomas B.C."/>
            <person name="Singh A."/>
            <person name="Wilkins M.J."/>
            <person name="Karaoz U."/>
            <person name="Brodie E.L."/>
            <person name="Williams K.H."/>
            <person name="Hubbard S.S."/>
            <person name="Banfield J.F."/>
        </authorList>
    </citation>
    <scope>NUCLEOTIDE SEQUENCE [LARGE SCALE GENOMIC DNA]</scope>
</reference>
<gene>
    <name evidence="7" type="primary">rplR</name>
    <name evidence="8" type="ORF">A2943_03435</name>
</gene>
<dbReference type="InterPro" id="IPR005484">
    <property type="entry name" value="Ribosomal_uL18_bac/plant/anim"/>
</dbReference>
<evidence type="ECO:0000256" key="2">
    <source>
        <dbReference type="ARBA" id="ARBA00022730"/>
    </source>
</evidence>
<evidence type="ECO:0000256" key="4">
    <source>
        <dbReference type="ARBA" id="ARBA00022980"/>
    </source>
</evidence>
<dbReference type="GO" id="GO:1990904">
    <property type="term" value="C:ribonucleoprotein complex"/>
    <property type="evidence" value="ECO:0007669"/>
    <property type="project" value="UniProtKB-KW"/>
</dbReference>
<dbReference type="GO" id="GO:0005737">
    <property type="term" value="C:cytoplasm"/>
    <property type="evidence" value="ECO:0007669"/>
    <property type="project" value="UniProtKB-ARBA"/>
</dbReference>
<keyword evidence="4 7" id="KW-0689">Ribosomal protein</keyword>
<dbReference type="AlphaFoldDB" id="A0A1F4XHF3"/>
<proteinExistence type="inferred from homology"/>
<evidence type="ECO:0000256" key="6">
    <source>
        <dbReference type="ARBA" id="ARBA00035197"/>
    </source>
</evidence>
<dbReference type="InterPro" id="IPR004389">
    <property type="entry name" value="Ribosomal_uL18_bac-type"/>
</dbReference>
<sequence>MNKAISKRIGRVRRHARIRAKVQGNASRPRLSIYKSNRYIHAQLIDDAARATVVSGSTKEFAKEKKMSGATKLGAEIAKRAKEKGISSVVFDRGGFRYTGRVAALAEAVRAGGLTL</sequence>
<dbReference type="GO" id="GO:0005840">
    <property type="term" value="C:ribosome"/>
    <property type="evidence" value="ECO:0007669"/>
    <property type="project" value="UniProtKB-KW"/>
</dbReference>
<dbReference type="PANTHER" id="PTHR12899:SF3">
    <property type="entry name" value="LARGE RIBOSOMAL SUBUNIT PROTEIN UL18M"/>
    <property type="match status" value="1"/>
</dbReference>
<dbReference type="GO" id="GO:0003735">
    <property type="term" value="F:structural constituent of ribosome"/>
    <property type="evidence" value="ECO:0007669"/>
    <property type="project" value="InterPro"/>
</dbReference>
<name>A0A1F4XHF3_9BACT</name>
<dbReference type="SUPFAM" id="SSF53137">
    <property type="entry name" value="Translational machinery components"/>
    <property type="match status" value="1"/>
</dbReference>
<comment type="subunit">
    <text evidence="7">Part of the 50S ribosomal subunit; part of the 5S rRNA/L5/L18/L25 subcomplex. Contacts the 5S and 23S rRNAs.</text>
</comment>
<dbReference type="HAMAP" id="MF_01337_B">
    <property type="entry name" value="Ribosomal_uL18_B"/>
    <property type="match status" value="1"/>
</dbReference>
<dbReference type="FunFam" id="3.30.420.100:FF:000001">
    <property type="entry name" value="50S ribosomal protein L18"/>
    <property type="match status" value="1"/>
</dbReference>
<comment type="caution">
    <text evidence="8">The sequence shown here is derived from an EMBL/GenBank/DDBJ whole genome shotgun (WGS) entry which is preliminary data.</text>
</comment>
<dbReference type="STRING" id="1797243.A2943_03435"/>
<evidence type="ECO:0000256" key="1">
    <source>
        <dbReference type="ARBA" id="ARBA00007116"/>
    </source>
</evidence>
<dbReference type="EMBL" id="MEWX01000007">
    <property type="protein sequence ID" value="OGC81040.1"/>
    <property type="molecule type" value="Genomic_DNA"/>
</dbReference>
<organism evidence="8 9">
    <name type="scientific">Candidatus Adlerbacteria bacterium RIFCSPLOWO2_01_FULL_51_16</name>
    <dbReference type="NCBI Taxonomy" id="1797243"/>
    <lineage>
        <taxon>Bacteria</taxon>
        <taxon>Candidatus Adleribacteriota</taxon>
    </lineage>
</organism>
<dbReference type="NCBIfam" id="TIGR00060">
    <property type="entry name" value="L18_bact"/>
    <property type="match status" value="1"/>
</dbReference>
<dbReference type="CDD" id="cd00432">
    <property type="entry name" value="Ribosomal_L18_L5e"/>
    <property type="match status" value="1"/>
</dbReference>